<accession>A0ABR2U389</accession>
<keyword evidence="2" id="KW-1185">Reference proteome</keyword>
<comment type="caution">
    <text evidence="1">The sequence shown here is derived from an EMBL/GenBank/DDBJ whole genome shotgun (WGS) entry which is preliminary data.</text>
</comment>
<organism evidence="1 2">
    <name type="scientific">Hibiscus sabdariffa</name>
    <name type="common">roselle</name>
    <dbReference type="NCBI Taxonomy" id="183260"/>
    <lineage>
        <taxon>Eukaryota</taxon>
        <taxon>Viridiplantae</taxon>
        <taxon>Streptophyta</taxon>
        <taxon>Embryophyta</taxon>
        <taxon>Tracheophyta</taxon>
        <taxon>Spermatophyta</taxon>
        <taxon>Magnoliopsida</taxon>
        <taxon>eudicotyledons</taxon>
        <taxon>Gunneridae</taxon>
        <taxon>Pentapetalae</taxon>
        <taxon>rosids</taxon>
        <taxon>malvids</taxon>
        <taxon>Malvales</taxon>
        <taxon>Malvaceae</taxon>
        <taxon>Malvoideae</taxon>
        <taxon>Hibiscus</taxon>
    </lineage>
</organism>
<evidence type="ECO:0000313" key="2">
    <source>
        <dbReference type="Proteomes" id="UP001396334"/>
    </source>
</evidence>
<dbReference type="EMBL" id="JBBPBN010000003">
    <property type="protein sequence ID" value="KAK9043942.1"/>
    <property type="molecule type" value="Genomic_DNA"/>
</dbReference>
<gene>
    <name evidence="1" type="ORF">V6N11_072265</name>
</gene>
<sequence length="106" mass="11165">MLPNQLSGRTVDIDVPAIEVAVEANIVDDAIGNAKAIEEGGIVEAHAAKIVVEAAVDAMIGDVEVVEEGTSASVIPFASTHADFTIIHGYDLLPETFHHSMTDNAW</sequence>
<dbReference type="Proteomes" id="UP001396334">
    <property type="component" value="Unassembled WGS sequence"/>
</dbReference>
<evidence type="ECO:0000313" key="1">
    <source>
        <dbReference type="EMBL" id="KAK9043942.1"/>
    </source>
</evidence>
<proteinExistence type="predicted"/>
<reference evidence="1 2" key="1">
    <citation type="journal article" date="2024" name="G3 (Bethesda)">
        <title>Genome assembly of Hibiscus sabdariffa L. provides insights into metabolisms of medicinal natural products.</title>
        <authorList>
            <person name="Kim T."/>
        </authorList>
    </citation>
    <scope>NUCLEOTIDE SEQUENCE [LARGE SCALE GENOMIC DNA]</scope>
    <source>
        <strain evidence="1">TK-2024</strain>
        <tissue evidence="1">Old leaves</tissue>
    </source>
</reference>
<protein>
    <submittedName>
        <fullName evidence="1">Uncharacterized protein</fullName>
    </submittedName>
</protein>
<name>A0ABR2U389_9ROSI</name>